<dbReference type="GO" id="GO:0005524">
    <property type="term" value="F:ATP binding"/>
    <property type="evidence" value="ECO:0007669"/>
    <property type="project" value="UniProtKB-KW"/>
</dbReference>
<dbReference type="SMART" id="SM00490">
    <property type="entry name" value="HELICc"/>
    <property type="match status" value="1"/>
</dbReference>
<feature type="domain" description="Helicase ATP-binding" evidence="11">
    <location>
        <begin position="266"/>
        <end position="448"/>
    </location>
</feature>
<keyword evidence="4 9" id="KW-0863">Zinc-finger</keyword>
<dbReference type="InterPro" id="IPR050628">
    <property type="entry name" value="SNF2_RAD54_helicase_TF"/>
</dbReference>
<protein>
    <submittedName>
        <fullName evidence="13">Uncharacterized protein</fullName>
    </submittedName>
</protein>
<evidence type="ECO:0000259" key="12">
    <source>
        <dbReference type="PROSITE" id="PS51194"/>
    </source>
</evidence>
<keyword evidence="2" id="KW-0479">Metal-binding</keyword>
<name>A0A6G1J8A5_9PLEO</name>
<evidence type="ECO:0000256" key="4">
    <source>
        <dbReference type="ARBA" id="ARBA00022771"/>
    </source>
</evidence>
<dbReference type="Gene3D" id="3.30.40.10">
    <property type="entry name" value="Zinc/RING finger domain, C3HC4 (zinc finger)"/>
    <property type="match status" value="1"/>
</dbReference>
<evidence type="ECO:0000256" key="6">
    <source>
        <dbReference type="ARBA" id="ARBA00022806"/>
    </source>
</evidence>
<dbReference type="InterPro" id="IPR001841">
    <property type="entry name" value="Znf_RING"/>
</dbReference>
<evidence type="ECO:0000256" key="3">
    <source>
        <dbReference type="ARBA" id="ARBA00022741"/>
    </source>
</evidence>
<keyword evidence="6" id="KW-0347">Helicase</keyword>
<evidence type="ECO:0000256" key="9">
    <source>
        <dbReference type="PROSITE-ProRule" id="PRU00175"/>
    </source>
</evidence>
<dbReference type="GO" id="GO:0004386">
    <property type="term" value="F:helicase activity"/>
    <property type="evidence" value="ECO:0007669"/>
    <property type="project" value="UniProtKB-KW"/>
</dbReference>
<dbReference type="PANTHER" id="PTHR45626:SF52">
    <property type="entry name" value="SINGLE-STRANDED DNA-DEPENDENT ATPASE (EUROFUNG)"/>
    <property type="match status" value="1"/>
</dbReference>
<dbReference type="SUPFAM" id="SSF57850">
    <property type="entry name" value="RING/U-box"/>
    <property type="match status" value="1"/>
</dbReference>
<evidence type="ECO:0000256" key="2">
    <source>
        <dbReference type="ARBA" id="ARBA00022723"/>
    </source>
</evidence>
<dbReference type="SMART" id="SM00487">
    <property type="entry name" value="DEXDc"/>
    <property type="match status" value="1"/>
</dbReference>
<dbReference type="Pfam" id="PF00176">
    <property type="entry name" value="SNF2-rel_dom"/>
    <property type="match status" value="1"/>
</dbReference>
<dbReference type="PROSITE" id="PS50089">
    <property type="entry name" value="ZF_RING_2"/>
    <property type="match status" value="1"/>
</dbReference>
<dbReference type="PROSITE" id="PS51192">
    <property type="entry name" value="HELICASE_ATP_BIND_1"/>
    <property type="match status" value="1"/>
</dbReference>
<evidence type="ECO:0000256" key="1">
    <source>
        <dbReference type="ARBA" id="ARBA00007025"/>
    </source>
</evidence>
<reference evidence="13" key="1">
    <citation type="journal article" date="2020" name="Stud. Mycol.">
        <title>101 Dothideomycetes genomes: a test case for predicting lifestyles and emergence of pathogens.</title>
        <authorList>
            <person name="Haridas S."/>
            <person name="Albert R."/>
            <person name="Binder M."/>
            <person name="Bloem J."/>
            <person name="Labutti K."/>
            <person name="Salamov A."/>
            <person name="Andreopoulos B."/>
            <person name="Baker S."/>
            <person name="Barry K."/>
            <person name="Bills G."/>
            <person name="Bluhm B."/>
            <person name="Cannon C."/>
            <person name="Castanera R."/>
            <person name="Culley D."/>
            <person name="Daum C."/>
            <person name="Ezra D."/>
            <person name="Gonzalez J."/>
            <person name="Henrissat B."/>
            <person name="Kuo A."/>
            <person name="Liang C."/>
            <person name="Lipzen A."/>
            <person name="Lutzoni F."/>
            <person name="Magnuson J."/>
            <person name="Mondo S."/>
            <person name="Nolan M."/>
            <person name="Ohm R."/>
            <person name="Pangilinan J."/>
            <person name="Park H.-J."/>
            <person name="Ramirez L."/>
            <person name="Alfaro M."/>
            <person name="Sun H."/>
            <person name="Tritt A."/>
            <person name="Yoshinaga Y."/>
            <person name="Zwiers L.-H."/>
            <person name="Turgeon B."/>
            <person name="Goodwin S."/>
            <person name="Spatafora J."/>
            <person name="Crous P."/>
            <person name="Grigoriev I."/>
        </authorList>
    </citation>
    <scope>NUCLEOTIDE SEQUENCE</scope>
    <source>
        <strain evidence="13">CBS 122367</strain>
    </source>
</reference>
<dbReference type="InterPro" id="IPR038718">
    <property type="entry name" value="SNF2-like_sf"/>
</dbReference>
<dbReference type="GO" id="GO:0016787">
    <property type="term" value="F:hydrolase activity"/>
    <property type="evidence" value="ECO:0007669"/>
    <property type="project" value="UniProtKB-KW"/>
</dbReference>
<dbReference type="GO" id="GO:0005634">
    <property type="term" value="C:nucleus"/>
    <property type="evidence" value="ECO:0007669"/>
    <property type="project" value="TreeGrafter"/>
</dbReference>
<feature type="domain" description="RING-type" evidence="10">
    <location>
        <begin position="582"/>
        <end position="631"/>
    </location>
</feature>
<dbReference type="PANTHER" id="PTHR45626">
    <property type="entry name" value="TRANSCRIPTION TERMINATION FACTOR 2-RELATED"/>
    <property type="match status" value="1"/>
</dbReference>
<evidence type="ECO:0000256" key="5">
    <source>
        <dbReference type="ARBA" id="ARBA00022801"/>
    </source>
</evidence>
<organism evidence="13 14">
    <name type="scientific">Lentithecium fluviatile CBS 122367</name>
    <dbReference type="NCBI Taxonomy" id="1168545"/>
    <lineage>
        <taxon>Eukaryota</taxon>
        <taxon>Fungi</taxon>
        <taxon>Dikarya</taxon>
        <taxon>Ascomycota</taxon>
        <taxon>Pezizomycotina</taxon>
        <taxon>Dothideomycetes</taxon>
        <taxon>Pleosporomycetidae</taxon>
        <taxon>Pleosporales</taxon>
        <taxon>Massarineae</taxon>
        <taxon>Lentitheciaceae</taxon>
        <taxon>Lentithecium</taxon>
    </lineage>
</organism>
<dbReference type="InterPro" id="IPR049730">
    <property type="entry name" value="SNF2/RAD54-like_C"/>
</dbReference>
<dbReference type="GO" id="GO:0008094">
    <property type="term" value="F:ATP-dependent activity, acting on DNA"/>
    <property type="evidence" value="ECO:0007669"/>
    <property type="project" value="TreeGrafter"/>
</dbReference>
<dbReference type="InterPro" id="IPR027417">
    <property type="entry name" value="P-loop_NTPase"/>
</dbReference>
<dbReference type="OrthoDB" id="448448at2759"/>
<evidence type="ECO:0000259" key="10">
    <source>
        <dbReference type="PROSITE" id="PS50089"/>
    </source>
</evidence>
<proteinExistence type="inferred from homology"/>
<dbReference type="Pfam" id="PF00271">
    <property type="entry name" value="Helicase_C"/>
    <property type="match status" value="1"/>
</dbReference>
<dbReference type="InterPro" id="IPR017907">
    <property type="entry name" value="Znf_RING_CS"/>
</dbReference>
<dbReference type="PROSITE" id="PS51194">
    <property type="entry name" value="HELICASE_CTER"/>
    <property type="match status" value="1"/>
</dbReference>
<dbReference type="InterPro" id="IPR014001">
    <property type="entry name" value="Helicase_ATP-bd"/>
</dbReference>
<keyword evidence="7" id="KW-0862">Zinc</keyword>
<keyword evidence="5" id="KW-0378">Hydrolase</keyword>
<dbReference type="Proteomes" id="UP000799291">
    <property type="component" value="Unassembled WGS sequence"/>
</dbReference>
<keyword evidence="3" id="KW-0547">Nucleotide-binding</keyword>
<evidence type="ECO:0000313" key="14">
    <source>
        <dbReference type="Proteomes" id="UP000799291"/>
    </source>
</evidence>
<evidence type="ECO:0000313" key="13">
    <source>
        <dbReference type="EMBL" id="KAF2686440.1"/>
    </source>
</evidence>
<dbReference type="InterPro" id="IPR001650">
    <property type="entry name" value="Helicase_C-like"/>
</dbReference>
<dbReference type="InterPro" id="IPR013083">
    <property type="entry name" value="Znf_RING/FYVE/PHD"/>
</dbReference>
<dbReference type="SUPFAM" id="SSF52540">
    <property type="entry name" value="P-loop containing nucleoside triphosphate hydrolases"/>
    <property type="match status" value="2"/>
</dbReference>
<dbReference type="GO" id="GO:0008270">
    <property type="term" value="F:zinc ion binding"/>
    <property type="evidence" value="ECO:0007669"/>
    <property type="project" value="UniProtKB-KW"/>
</dbReference>
<feature type="domain" description="Helicase C-terminal" evidence="12">
    <location>
        <begin position="657"/>
        <end position="813"/>
    </location>
</feature>
<evidence type="ECO:0000256" key="8">
    <source>
        <dbReference type="ARBA" id="ARBA00022840"/>
    </source>
</evidence>
<gene>
    <name evidence="13" type="ORF">K458DRAFT_470145</name>
</gene>
<dbReference type="CDD" id="cd18793">
    <property type="entry name" value="SF2_C_SNF"/>
    <property type="match status" value="1"/>
</dbReference>
<comment type="similarity">
    <text evidence="1">Belongs to the SNF2/RAD54 helicase family.</text>
</comment>
<dbReference type="PROSITE" id="PS00518">
    <property type="entry name" value="ZF_RING_1"/>
    <property type="match status" value="1"/>
</dbReference>
<dbReference type="EMBL" id="MU005576">
    <property type="protein sequence ID" value="KAF2686440.1"/>
    <property type="molecule type" value="Genomic_DNA"/>
</dbReference>
<evidence type="ECO:0000259" key="11">
    <source>
        <dbReference type="PROSITE" id="PS51192"/>
    </source>
</evidence>
<keyword evidence="14" id="KW-1185">Reference proteome</keyword>
<evidence type="ECO:0000256" key="7">
    <source>
        <dbReference type="ARBA" id="ARBA00022833"/>
    </source>
</evidence>
<dbReference type="Gene3D" id="3.40.50.300">
    <property type="entry name" value="P-loop containing nucleotide triphosphate hydrolases"/>
    <property type="match status" value="1"/>
</dbReference>
<dbReference type="AlphaFoldDB" id="A0A6G1J8A5"/>
<dbReference type="CDD" id="cd18008">
    <property type="entry name" value="DEXDc_SHPRH-like"/>
    <property type="match status" value="1"/>
</dbReference>
<dbReference type="InterPro" id="IPR000330">
    <property type="entry name" value="SNF2_N"/>
</dbReference>
<dbReference type="Gene3D" id="3.40.50.10810">
    <property type="entry name" value="Tandem AAA-ATPase domain"/>
    <property type="match status" value="1"/>
</dbReference>
<accession>A0A6G1J8A5</accession>
<dbReference type="GO" id="GO:0006281">
    <property type="term" value="P:DNA repair"/>
    <property type="evidence" value="ECO:0007669"/>
    <property type="project" value="TreeGrafter"/>
</dbReference>
<keyword evidence="8" id="KW-0067">ATP-binding</keyword>
<sequence length="833" mass="92915">MVITTPFPNEALSLSISKLCGVKTQFIDDPKIASIRKNAEQLAGSYHQLRIVRKRAYTLQSDDGTDIALLNNQASKALLDLDRKNLVRYNAYVSAFEWASKTQSFAALGRSACLDVDIYFYGSHCDGDSVGKVLSNTGLFLQQPDYLDSSIPYDNPHELKFPSIDVSTSPLDVPMLLSTPITSLPMDMANAMLGNLDHQGDLVSLDMDKTIVKTELKPHQREALDFIAHRESARVPDRFSLFKKSADSRNQQYHSYEHTIIGTRKPRKPLEDFGGIIADEMGLGKTLTMIAAIARTLGRARTFVEEASCNGEVRRATKRTGATLVVCPAVLLMDGWLEEVSRHVSPGFLKCTKYHGTSKPTDTDILESDIVLTTYATLIADSSRNGVLQSIHWFRIVIDEAHSIRHQNTKQFRAVVALASKHRWCLTGTPIQNVLNDLGALVRFLRVPQLDAASNFYTYVAGPIEKRQAAALPRLRNLLRSICLRRTKDLVELPEPAMRIQRIQLTEEERTTYCRVGEDHRLAIDQAINTGNITEASSGLFRAILRLRIFCSSGHYNNEPQQSSSSKDEGLSLLEQEDQAVCAFCSCEVMSVGDLDSTGSGVLLSCSHLFCRDCVTAEYQLSRNRIRCVTCGIISKVPARGQESDEQPVMPGSYNSKLEALAQDVMLHRSEKCIIFSSWKKTIQVAASCLSVHGIQICMVDGSMPLPERRKQLLRFQSNPSIPALLMTLGTGAVGLNLTIASRVHILEPQWNPSIEKQAIGRVIRLGQEKQVTAIRYIADETVEQHIQTRQEKKLYLAQLGWDSSNESEEDKLQKVKVSCFPPLIPTRSNYER</sequence>